<evidence type="ECO:0000313" key="2">
    <source>
        <dbReference type="EMBL" id="KAK6782434.1"/>
    </source>
</evidence>
<keyword evidence="1" id="KW-0021">Allosteric enzyme</keyword>
<gene>
    <name evidence="2" type="ORF">RDI58_020230</name>
</gene>
<evidence type="ECO:0000313" key="3">
    <source>
        <dbReference type="Proteomes" id="UP001371456"/>
    </source>
</evidence>
<evidence type="ECO:0000256" key="1">
    <source>
        <dbReference type="ARBA" id="ARBA00022533"/>
    </source>
</evidence>
<dbReference type="InterPro" id="IPR050929">
    <property type="entry name" value="PFKA"/>
</dbReference>
<dbReference type="EMBL" id="JBANQN010000008">
    <property type="protein sequence ID" value="KAK6782434.1"/>
    <property type="molecule type" value="Genomic_DNA"/>
</dbReference>
<keyword evidence="3" id="KW-1185">Reference proteome</keyword>
<proteinExistence type="predicted"/>
<dbReference type="Proteomes" id="UP001371456">
    <property type="component" value="Unassembled WGS sequence"/>
</dbReference>
<comment type="caution">
    <text evidence="2">The sequence shown here is derived from an EMBL/GenBank/DDBJ whole genome shotgun (WGS) entry which is preliminary data.</text>
</comment>
<dbReference type="AlphaFoldDB" id="A0AAN8T9L6"/>
<dbReference type="GO" id="GO:0003872">
    <property type="term" value="F:6-phosphofructokinase activity"/>
    <property type="evidence" value="ECO:0007669"/>
    <property type="project" value="InterPro"/>
</dbReference>
<dbReference type="PANTHER" id="PTHR45770">
    <property type="entry name" value="ATP-DEPENDENT 6-PHOSPHOFRUCTOKINASE 1"/>
    <property type="match status" value="1"/>
</dbReference>
<dbReference type="SUPFAM" id="SSF53784">
    <property type="entry name" value="Phosphofructokinase"/>
    <property type="match status" value="1"/>
</dbReference>
<reference evidence="2 3" key="1">
    <citation type="submission" date="2024-02" db="EMBL/GenBank/DDBJ databases">
        <title>de novo genome assembly of Solanum bulbocastanum strain 11H21.</title>
        <authorList>
            <person name="Hosaka A.J."/>
        </authorList>
    </citation>
    <scope>NUCLEOTIDE SEQUENCE [LARGE SCALE GENOMIC DNA]</scope>
    <source>
        <tissue evidence="2">Young leaves</tissue>
    </source>
</reference>
<accession>A0AAN8T9L6</accession>
<name>A0AAN8T9L6_SOLBU</name>
<sequence length="133" mass="14171">MVEAIEEEAMADSSECLQSLQTELCILNHLFSLAVVANLLCRCSGRAKKYCYSQGQSARSTFRLAGPRQKVYFSSDDVHACIVTCGGLCPGLKGEALIMRGGSCAINAVHVEGQSAENGIGVVTLMGCYSAHY</sequence>
<dbReference type="InterPro" id="IPR035966">
    <property type="entry name" value="PKF_sf"/>
</dbReference>
<protein>
    <submittedName>
        <fullName evidence="2">Uncharacterized protein</fullName>
    </submittedName>
</protein>
<organism evidence="2 3">
    <name type="scientific">Solanum bulbocastanum</name>
    <name type="common">Wild potato</name>
    <dbReference type="NCBI Taxonomy" id="147425"/>
    <lineage>
        <taxon>Eukaryota</taxon>
        <taxon>Viridiplantae</taxon>
        <taxon>Streptophyta</taxon>
        <taxon>Embryophyta</taxon>
        <taxon>Tracheophyta</taxon>
        <taxon>Spermatophyta</taxon>
        <taxon>Magnoliopsida</taxon>
        <taxon>eudicotyledons</taxon>
        <taxon>Gunneridae</taxon>
        <taxon>Pentapetalae</taxon>
        <taxon>asterids</taxon>
        <taxon>lamiids</taxon>
        <taxon>Solanales</taxon>
        <taxon>Solanaceae</taxon>
        <taxon>Solanoideae</taxon>
        <taxon>Solaneae</taxon>
        <taxon>Solanum</taxon>
    </lineage>
</organism>